<dbReference type="AlphaFoldDB" id="A0A9D1E0I8"/>
<dbReference type="InterPro" id="IPR052159">
    <property type="entry name" value="Competence_DNA_uptake"/>
</dbReference>
<feature type="domain" description="DUF4131" evidence="8">
    <location>
        <begin position="37"/>
        <end position="174"/>
    </location>
</feature>
<keyword evidence="3 6" id="KW-0812">Transmembrane</keyword>
<evidence type="ECO:0000256" key="1">
    <source>
        <dbReference type="ARBA" id="ARBA00004651"/>
    </source>
</evidence>
<evidence type="ECO:0000313" key="9">
    <source>
        <dbReference type="EMBL" id="HIR62564.1"/>
    </source>
</evidence>
<dbReference type="InterPro" id="IPR004477">
    <property type="entry name" value="ComEC_N"/>
</dbReference>
<feature type="transmembrane region" description="Helical" evidence="6">
    <location>
        <begin position="59"/>
        <end position="78"/>
    </location>
</feature>
<feature type="domain" description="ComEC/Rec2-related protein" evidence="7">
    <location>
        <begin position="222"/>
        <end position="459"/>
    </location>
</feature>
<feature type="transmembrane region" description="Helical" evidence="6">
    <location>
        <begin position="343"/>
        <end position="360"/>
    </location>
</feature>
<dbReference type="PANTHER" id="PTHR30619">
    <property type="entry name" value="DNA INTERNALIZATION/COMPETENCE PROTEIN COMEC/REC2"/>
    <property type="match status" value="1"/>
</dbReference>
<feature type="transmembrane region" description="Helical" evidence="6">
    <location>
        <begin position="372"/>
        <end position="395"/>
    </location>
</feature>
<keyword evidence="2" id="KW-1003">Cell membrane</keyword>
<accession>A0A9D1E0I8</accession>
<evidence type="ECO:0000256" key="6">
    <source>
        <dbReference type="SAM" id="Phobius"/>
    </source>
</evidence>
<feature type="transmembrane region" description="Helical" evidence="6">
    <location>
        <begin position="31"/>
        <end position="52"/>
    </location>
</feature>
<dbReference type="NCBIfam" id="TIGR00360">
    <property type="entry name" value="ComEC_N-term"/>
    <property type="match status" value="1"/>
</dbReference>
<dbReference type="EMBL" id="DVHI01000042">
    <property type="protein sequence ID" value="HIR62564.1"/>
    <property type="molecule type" value="Genomic_DNA"/>
</dbReference>
<organism evidence="9 10">
    <name type="scientific">Candidatus Coprenecus avistercoris</name>
    <dbReference type="NCBI Taxonomy" id="2840730"/>
    <lineage>
        <taxon>Bacteria</taxon>
        <taxon>Pseudomonadati</taxon>
        <taxon>Bacteroidota</taxon>
        <taxon>Bacteroidia</taxon>
        <taxon>Bacteroidales</taxon>
        <taxon>Rikenellaceae</taxon>
        <taxon>Rikenellaceae incertae sedis</taxon>
        <taxon>Candidatus Coprenecus</taxon>
    </lineage>
</organism>
<sequence length="461" mass="49940">MRRELYLFAAALLFISGNLTAGYIFSCSSDSTRTAAVIFLASLLDIALIFLIKRRLPGIILAVFPLLGAAGTAAHEFFRPGPGTSSLGMSRSMTVEGVISDGGLSSSGRPFLEVELERENTIIYNIPPEVQWMPGDTVRASGVGCSRVENFTPGFDYRRWMERRGIFHTCFFRHNSRLDIRPCTSPPLRFVPARMRKKFSTAVDRAMPQEEMAETRAIVKALAYGYQDEIPSEIEETFRQSGAIHLLALSGMHLGLLYGVLTFLLASVGNSPAARKARSVLIILTLWAFTIFTGCGVSILRAAVMFSIYEAGALLGRSRSGLDSMAVSAIIITIADPDAPSGLSFQLSYAAMTAIFLIYPHIRAIVPTRRKAIGSVVDVCAMTTACQITTAPIIYLHFGTFAFFSLLANLLCTPLVSIAMFLIPAALAAPWAGDGAAAAASWMLSAVIKIFIDINSVISHL</sequence>
<reference evidence="9" key="1">
    <citation type="submission" date="2020-10" db="EMBL/GenBank/DDBJ databases">
        <authorList>
            <person name="Gilroy R."/>
        </authorList>
    </citation>
    <scope>NUCLEOTIDE SEQUENCE</scope>
    <source>
        <strain evidence="9">ChiHjej13B12-12457</strain>
    </source>
</reference>
<keyword evidence="5 6" id="KW-0472">Membrane</keyword>
<proteinExistence type="predicted"/>
<name>A0A9D1E0I8_9BACT</name>
<gene>
    <name evidence="9" type="ORF">IAC94_03450</name>
</gene>
<evidence type="ECO:0000259" key="8">
    <source>
        <dbReference type="Pfam" id="PF13567"/>
    </source>
</evidence>
<feature type="transmembrane region" description="Helical" evidence="6">
    <location>
        <begin position="435"/>
        <end position="452"/>
    </location>
</feature>
<evidence type="ECO:0000256" key="3">
    <source>
        <dbReference type="ARBA" id="ARBA00022692"/>
    </source>
</evidence>
<feature type="transmembrane region" description="Helical" evidence="6">
    <location>
        <begin position="246"/>
        <end position="268"/>
    </location>
</feature>
<feature type="transmembrane region" description="Helical" evidence="6">
    <location>
        <begin position="401"/>
        <end position="423"/>
    </location>
</feature>
<evidence type="ECO:0000256" key="2">
    <source>
        <dbReference type="ARBA" id="ARBA00022475"/>
    </source>
</evidence>
<dbReference type="GO" id="GO:0005886">
    <property type="term" value="C:plasma membrane"/>
    <property type="evidence" value="ECO:0007669"/>
    <property type="project" value="UniProtKB-SubCell"/>
</dbReference>
<feature type="transmembrane region" description="Helical" evidence="6">
    <location>
        <begin position="280"/>
        <end position="309"/>
    </location>
</feature>
<evidence type="ECO:0000256" key="5">
    <source>
        <dbReference type="ARBA" id="ARBA00023136"/>
    </source>
</evidence>
<dbReference type="Pfam" id="PF13567">
    <property type="entry name" value="DUF4131"/>
    <property type="match status" value="1"/>
</dbReference>
<evidence type="ECO:0000313" key="10">
    <source>
        <dbReference type="Proteomes" id="UP000886744"/>
    </source>
</evidence>
<comment type="subcellular location">
    <subcellularLocation>
        <location evidence="1">Cell membrane</location>
        <topology evidence="1">Multi-pass membrane protein</topology>
    </subcellularLocation>
</comment>
<dbReference type="PANTHER" id="PTHR30619:SF1">
    <property type="entry name" value="RECOMBINATION PROTEIN 2"/>
    <property type="match status" value="1"/>
</dbReference>
<dbReference type="Proteomes" id="UP000886744">
    <property type="component" value="Unassembled WGS sequence"/>
</dbReference>
<dbReference type="Pfam" id="PF03772">
    <property type="entry name" value="Competence"/>
    <property type="match status" value="1"/>
</dbReference>
<comment type="caution">
    <text evidence="9">The sequence shown here is derived from an EMBL/GenBank/DDBJ whole genome shotgun (WGS) entry which is preliminary data.</text>
</comment>
<evidence type="ECO:0000256" key="4">
    <source>
        <dbReference type="ARBA" id="ARBA00022989"/>
    </source>
</evidence>
<dbReference type="InterPro" id="IPR025405">
    <property type="entry name" value="DUF4131"/>
</dbReference>
<reference evidence="9" key="2">
    <citation type="journal article" date="2021" name="PeerJ">
        <title>Extensive microbial diversity within the chicken gut microbiome revealed by metagenomics and culture.</title>
        <authorList>
            <person name="Gilroy R."/>
            <person name="Ravi A."/>
            <person name="Getino M."/>
            <person name="Pursley I."/>
            <person name="Horton D.L."/>
            <person name="Alikhan N.F."/>
            <person name="Baker D."/>
            <person name="Gharbi K."/>
            <person name="Hall N."/>
            <person name="Watson M."/>
            <person name="Adriaenssens E.M."/>
            <person name="Foster-Nyarko E."/>
            <person name="Jarju S."/>
            <person name="Secka A."/>
            <person name="Antonio M."/>
            <person name="Oren A."/>
            <person name="Chaudhuri R.R."/>
            <person name="La Ragione R."/>
            <person name="Hildebrand F."/>
            <person name="Pallen M.J."/>
        </authorList>
    </citation>
    <scope>NUCLEOTIDE SEQUENCE</scope>
    <source>
        <strain evidence="9">ChiHjej13B12-12457</strain>
    </source>
</reference>
<evidence type="ECO:0000259" key="7">
    <source>
        <dbReference type="Pfam" id="PF03772"/>
    </source>
</evidence>
<keyword evidence="4 6" id="KW-1133">Transmembrane helix</keyword>
<protein>
    <submittedName>
        <fullName evidence="9">ComEC/Rec2 family competence protein</fullName>
    </submittedName>
</protein>